<organism evidence="2 3">
    <name type="scientific">Rhizoctonia solani</name>
    <dbReference type="NCBI Taxonomy" id="456999"/>
    <lineage>
        <taxon>Eukaryota</taxon>
        <taxon>Fungi</taxon>
        <taxon>Dikarya</taxon>
        <taxon>Basidiomycota</taxon>
        <taxon>Agaricomycotina</taxon>
        <taxon>Agaricomycetes</taxon>
        <taxon>Cantharellales</taxon>
        <taxon>Ceratobasidiaceae</taxon>
        <taxon>Rhizoctonia</taxon>
    </lineage>
</organism>
<dbReference type="EMBL" id="CAJMXA010003883">
    <property type="protein sequence ID" value="CAE6519998.1"/>
    <property type="molecule type" value="Genomic_DNA"/>
</dbReference>
<dbReference type="AlphaFoldDB" id="A0A8H3DBY3"/>
<feature type="compositionally biased region" description="Low complexity" evidence="1">
    <location>
        <begin position="36"/>
        <end position="60"/>
    </location>
</feature>
<accession>A0A8H3DBY3</accession>
<protein>
    <submittedName>
        <fullName evidence="2">Uncharacterized protein</fullName>
    </submittedName>
</protein>
<evidence type="ECO:0000256" key="1">
    <source>
        <dbReference type="SAM" id="MobiDB-lite"/>
    </source>
</evidence>
<feature type="region of interest" description="Disordered" evidence="1">
    <location>
        <begin position="1"/>
        <end position="61"/>
    </location>
</feature>
<comment type="caution">
    <text evidence="2">The sequence shown here is derived from an EMBL/GenBank/DDBJ whole genome shotgun (WGS) entry which is preliminary data.</text>
</comment>
<gene>
    <name evidence="2" type="ORF">RDB_LOCUS145159</name>
</gene>
<sequence length="321" mass="34458">MGTSAPMRTPLDAASARHTPYAASQRNTLRKHKPESNSQSSSSSRLSRASSGSSRSSLSRACLRPTASMVEEFEVEGLLGTIHRSDSIQSAQTFHSALSGESELFQSCHSSFMSAGPPQVASTSSKAAPLTRTSTAATVLEFPDGPAGRSYGTFDITLPSVAEFSDTDSIDSRITGEDSWVDTAQEMDHSIIARPTLNMAFRCPLPDGPDSDDDAGMDTTIIPPPLSYHDSTDTSSSPSSGPSTSDLSLPSQDSPRKRIWEVSPEEYVPRPKGLPARSVPSVLEIGMQWEREQQGRARTRGGANPTVGRARRIYGDAQYMN</sequence>
<evidence type="ECO:0000313" key="3">
    <source>
        <dbReference type="Proteomes" id="UP000663853"/>
    </source>
</evidence>
<evidence type="ECO:0000313" key="2">
    <source>
        <dbReference type="EMBL" id="CAE6519998.1"/>
    </source>
</evidence>
<feature type="compositionally biased region" description="Low complexity" evidence="1">
    <location>
        <begin position="227"/>
        <end position="251"/>
    </location>
</feature>
<reference evidence="2" key="1">
    <citation type="submission" date="2021-01" db="EMBL/GenBank/DDBJ databases">
        <authorList>
            <person name="Kaushik A."/>
        </authorList>
    </citation>
    <scope>NUCLEOTIDE SEQUENCE</scope>
    <source>
        <strain evidence="2">AG6-10EEA</strain>
    </source>
</reference>
<feature type="region of interest" description="Disordered" evidence="1">
    <location>
        <begin position="202"/>
        <end position="275"/>
    </location>
</feature>
<proteinExistence type="predicted"/>
<dbReference type="Proteomes" id="UP000663853">
    <property type="component" value="Unassembled WGS sequence"/>
</dbReference>
<name>A0A8H3DBY3_9AGAM</name>